<evidence type="ECO:0000313" key="3">
    <source>
        <dbReference type="EMBL" id="QCB29234.1"/>
    </source>
</evidence>
<feature type="compositionally biased region" description="Basic and acidic residues" evidence="1">
    <location>
        <begin position="100"/>
        <end position="109"/>
    </location>
</feature>
<organism evidence="3 4">
    <name type="scientific">Corynebacterium endometrii</name>
    <dbReference type="NCBI Taxonomy" id="2488819"/>
    <lineage>
        <taxon>Bacteria</taxon>
        <taxon>Bacillati</taxon>
        <taxon>Actinomycetota</taxon>
        <taxon>Actinomycetes</taxon>
        <taxon>Mycobacteriales</taxon>
        <taxon>Corynebacteriaceae</taxon>
        <taxon>Corynebacterium</taxon>
    </lineage>
</organism>
<dbReference type="RefSeq" id="WP_246014271.1">
    <property type="nucleotide sequence ID" value="NZ_CP039247.1"/>
</dbReference>
<gene>
    <name evidence="3" type="ORF">CENDO_09900</name>
</gene>
<dbReference type="AlphaFoldDB" id="A0A4P7QJV3"/>
<feature type="region of interest" description="Disordered" evidence="1">
    <location>
        <begin position="69"/>
        <end position="116"/>
    </location>
</feature>
<dbReference type="Gene3D" id="3.40.710.10">
    <property type="entry name" value="DD-peptidase/beta-lactamase superfamily"/>
    <property type="match status" value="1"/>
</dbReference>
<accession>A0A4P7QJV3</accession>
<feature type="transmembrane region" description="Helical" evidence="2">
    <location>
        <begin position="20"/>
        <end position="43"/>
    </location>
</feature>
<evidence type="ECO:0008006" key="5">
    <source>
        <dbReference type="Google" id="ProtNLM"/>
    </source>
</evidence>
<keyword evidence="2" id="KW-0472">Membrane</keyword>
<proteinExistence type="predicted"/>
<protein>
    <recommendedName>
        <fullName evidence="5">Beta-lactamase</fullName>
    </recommendedName>
</protein>
<dbReference type="Proteomes" id="UP000296352">
    <property type="component" value="Chromosome"/>
</dbReference>
<reference evidence="3 4" key="1">
    <citation type="submission" date="2019-04" db="EMBL/GenBank/DDBJ databases">
        <title>Corynebacterium endometrii sp. nov., isolated from the uterus of a cow with endometritis.</title>
        <authorList>
            <person name="Ballas P."/>
            <person name="Ruckert C."/>
            <person name="Wagener K."/>
            <person name="Drillich M."/>
            <person name="Kaempfer P."/>
            <person name="Busse H.-J."/>
            <person name="Ehling-Schulz M."/>
        </authorList>
    </citation>
    <scope>NUCLEOTIDE SEQUENCE [LARGE SCALE GENOMIC DNA]</scope>
    <source>
        <strain evidence="3 4">LMM-1653</strain>
    </source>
</reference>
<keyword evidence="2" id="KW-1133">Transmembrane helix</keyword>
<dbReference type="InterPro" id="IPR012338">
    <property type="entry name" value="Beta-lactam/transpept-like"/>
</dbReference>
<dbReference type="KEGG" id="cee:CENDO_09900"/>
<evidence type="ECO:0000313" key="4">
    <source>
        <dbReference type="Proteomes" id="UP000296352"/>
    </source>
</evidence>
<evidence type="ECO:0000256" key="1">
    <source>
        <dbReference type="SAM" id="MobiDB-lite"/>
    </source>
</evidence>
<dbReference type="EMBL" id="CP039247">
    <property type="protein sequence ID" value="QCB29234.1"/>
    <property type="molecule type" value="Genomic_DNA"/>
</dbReference>
<name>A0A4P7QJV3_9CORY</name>
<dbReference type="SUPFAM" id="SSF56601">
    <property type="entry name" value="beta-lactamase/transpeptidase-like"/>
    <property type="match status" value="1"/>
</dbReference>
<evidence type="ECO:0000256" key="2">
    <source>
        <dbReference type="SAM" id="Phobius"/>
    </source>
</evidence>
<sequence>MTSPRDAVSSVQRRKRRTLVVLAGAAAIALVLIVVAVITGGFIGGRVGVERPVGQSQFSVVYSTTAASVPESDIEEPGVLQESDPGPRDAESSPADGEDERGGSAEIRESAASTPIPSASELQLLLDSAVTGATNKFGGTAAVSISSPQGSFTAGDDSAYPAWSTIKVPIAIAALRQDPGQLGNATAAITRSDNASAEAMFAALPAGAADSVMSDAGVGVPINTVKLRPEYSTFGQTALTTSQEALLASNLRCVAGSADVVSLMGQVIGEQAYGLGTLPGARFKGGWGPSDTGGYQVRQLGLVAGPRGDVAIAMTAIPGSGAYGDGQAMLTSMAAALGAEIARFPTSAC</sequence>
<keyword evidence="2" id="KW-0812">Transmembrane</keyword>
<keyword evidence="4" id="KW-1185">Reference proteome</keyword>